<accession>B1ZD97</accession>
<evidence type="ECO:0000313" key="2">
    <source>
        <dbReference type="Proteomes" id="UP000007136"/>
    </source>
</evidence>
<evidence type="ECO:0000313" key="1">
    <source>
        <dbReference type="EMBL" id="ACB82346.1"/>
    </source>
</evidence>
<reference evidence="1" key="1">
    <citation type="submission" date="2008-04" db="EMBL/GenBank/DDBJ databases">
        <title>Complete sequence of chromosome of Methylobacterium populi BJ001.</title>
        <authorList>
            <consortium name="US DOE Joint Genome Institute"/>
            <person name="Copeland A."/>
            <person name="Lucas S."/>
            <person name="Lapidus A."/>
            <person name="Glavina del Rio T."/>
            <person name="Dalin E."/>
            <person name="Tice H."/>
            <person name="Bruce D."/>
            <person name="Goodwin L."/>
            <person name="Pitluck S."/>
            <person name="Chertkov O."/>
            <person name="Brettin T."/>
            <person name="Detter J.C."/>
            <person name="Han C."/>
            <person name="Kuske C.R."/>
            <person name="Schmutz J."/>
            <person name="Larimer F."/>
            <person name="Land M."/>
            <person name="Hauser L."/>
            <person name="Kyrpides N."/>
            <person name="Mikhailova N."/>
            <person name="Marx C."/>
            <person name="Richardson P."/>
        </authorList>
    </citation>
    <scope>NUCLEOTIDE SEQUENCE [LARGE SCALE GENOMIC DNA]</scope>
    <source>
        <strain evidence="1">BJ001</strain>
    </source>
</reference>
<dbReference type="EMBL" id="CP001029">
    <property type="protein sequence ID" value="ACB82346.1"/>
    <property type="molecule type" value="Genomic_DNA"/>
</dbReference>
<dbReference type="STRING" id="441620.Mpop_4240"/>
<dbReference type="OrthoDB" id="7768569at2"/>
<organism evidence="1 2">
    <name type="scientific">Methylorubrum populi (strain ATCC BAA-705 / NCIMB 13946 / BJ001)</name>
    <name type="common">Methylobacterium populi</name>
    <dbReference type="NCBI Taxonomy" id="441620"/>
    <lineage>
        <taxon>Bacteria</taxon>
        <taxon>Pseudomonadati</taxon>
        <taxon>Pseudomonadota</taxon>
        <taxon>Alphaproteobacteria</taxon>
        <taxon>Hyphomicrobiales</taxon>
        <taxon>Methylobacteriaceae</taxon>
        <taxon>Methylorubrum</taxon>
    </lineage>
</organism>
<proteinExistence type="predicted"/>
<dbReference type="KEGG" id="mpo:Mpop_4240"/>
<dbReference type="HOGENOM" id="CLU_1359246_0_0_5"/>
<dbReference type="RefSeq" id="WP_012455955.1">
    <property type="nucleotide sequence ID" value="NC_010725.1"/>
</dbReference>
<name>B1ZD97_METPB</name>
<gene>
    <name evidence="1" type="ordered locus">Mpop_4240</name>
</gene>
<sequence length="188" mass="20313">MPRMPETVAALQRGAVVRAARLVRLDFASGSRFLHQGVGPLRTADGTVWSGIGELGQISDIEQAVVPTDGAPSLTLSGVDPGLIAATLAASSEVKGRPARIFDQHYDESWNLLDAPRAMYVGLVDRMTIADSGSTATIAVSLLTLLYRRRRPAFAYLNHASQTKLYPGDQGARELAALVQRTRPWPNY</sequence>
<protein>
    <submittedName>
        <fullName evidence="1">Uncharacterized protein</fullName>
    </submittedName>
</protein>
<dbReference type="eggNOG" id="ENOG50312PM">
    <property type="taxonomic scope" value="Bacteria"/>
</dbReference>
<dbReference type="AlphaFoldDB" id="B1ZD97"/>
<dbReference type="Proteomes" id="UP000007136">
    <property type="component" value="Chromosome"/>
</dbReference>